<feature type="transmembrane region" description="Helical" evidence="2">
    <location>
        <begin position="824"/>
        <end position="845"/>
    </location>
</feature>
<accession>A0A4P9YA77</accession>
<feature type="region of interest" description="Disordered" evidence="1">
    <location>
        <begin position="690"/>
        <end position="773"/>
    </location>
</feature>
<feature type="chain" id="PRO_5020633847" description="Late embryogenesis abundant protein LEA-2 subgroup domain-containing protein" evidence="3">
    <location>
        <begin position="20"/>
        <end position="996"/>
    </location>
</feature>
<feature type="compositionally biased region" description="Polar residues" evidence="1">
    <location>
        <begin position="354"/>
        <end position="363"/>
    </location>
</feature>
<proteinExistence type="predicted"/>
<keyword evidence="5" id="KW-1185">Reference proteome</keyword>
<feature type="compositionally biased region" description="Basic and acidic residues" evidence="1">
    <location>
        <begin position="330"/>
        <end position="344"/>
    </location>
</feature>
<evidence type="ECO:0000256" key="3">
    <source>
        <dbReference type="SAM" id="SignalP"/>
    </source>
</evidence>
<reference evidence="5" key="1">
    <citation type="journal article" date="2018" name="Nat. Microbiol.">
        <title>Leveraging single-cell genomics to expand the fungal tree of life.</title>
        <authorList>
            <person name="Ahrendt S.R."/>
            <person name="Quandt C.A."/>
            <person name="Ciobanu D."/>
            <person name="Clum A."/>
            <person name="Salamov A."/>
            <person name="Andreopoulos B."/>
            <person name="Cheng J.F."/>
            <person name="Woyke T."/>
            <person name="Pelin A."/>
            <person name="Henrissat B."/>
            <person name="Reynolds N.K."/>
            <person name="Benny G.L."/>
            <person name="Smith M.E."/>
            <person name="James T.Y."/>
            <person name="Grigoriev I.V."/>
        </authorList>
    </citation>
    <scope>NUCLEOTIDE SEQUENCE [LARGE SCALE GENOMIC DNA]</scope>
</reference>
<feature type="region of interest" description="Disordered" evidence="1">
    <location>
        <begin position="320"/>
        <end position="418"/>
    </location>
</feature>
<organism evidence="4 5">
    <name type="scientific">Piptocephalis cylindrospora</name>
    <dbReference type="NCBI Taxonomy" id="1907219"/>
    <lineage>
        <taxon>Eukaryota</taxon>
        <taxon>Fungi</taxon>
        <taxon>Fungi incertae sedis</taxon>
        <taxon>Zoopagomycota</taxon>
        <taxon>Zoopagomycotina</taxon>
        <taxon>Zoopagomycetes</taxon>
        <taxon>Zoopagales</taxon>
        <taxon>Piptocephalidaceae</taxon>
        <taxon>Piptocephalis</taxon>
    </lineage>
</organism>
<evidence type="ECO:0000313" key="4">
    <source>
        <dbReference type="EMBL" id="RKP14960.1"/>
    </source>
</evidence>
<evidence type="ECO:0000256" key="2">
    <source>
        <dbReference type="SAM" id="Phobius"/>
    </source>
</evidence>
<feature type="compositionally biased region" description="Basic and acidic residues" evidence="1">
    <location>
        <begin position="761"/>
        <end position="773"/>
    </location>
</feature>
<evidence type="ECO:0000313" key="5">
    <source>
        <dbReference type="Proteomes" id="UP000267251"/>
    </source>
</evidence>
<dbReference type="EMBL" id="KZ987772">
    <property type="protein sequence ID" value="RKP14960.1"/>
    <property type="molecule type" value="Genomic_DNA"/>
</dbReference>
<feature type="compositionally biased region" description="Gly residues" evidence="1">
    <location>
        <begin position="699"/>
        <end position="708"/>
    </location>
</feature>
<feature type="signal peptide" evidence="3">
    <location>
        <begin position="1"/>
        <end position="19"/>
    </location>
</feature>
<evidence type="ECO:0008006" key="6">
    <source>
        <dbReference type="Google" id="ProtNLM"/>
    </source>
</evidence>
<feature type="compositionally biased region" description="Polar residues" evidence="1">
    <location>
        <begin position="533"/>
        <end position="552"/>
    </location>
</feature>
<gene>
    <name evidence="4" type="ORF">BJ684DRAFT_14755</name>
</gene>
<sequence>MHLSSHTLFALTIAAGVLSSPAQDIPAQGSSKLGLRKPAIVVKHKSLHLECSNAASVGSIRVMVFPKEKAEGLEHVIQSLDQLVSADEKASAKIASSSQAMVPMNRAERCLAILNYGTEEGDAEYTKLKPASPGTLTYPEEKNAIIKDILTTPPLNITAICSLDAVGGVSYATKSHPPMTKADVIPVKVAQSVLDSFIGKGQAIALHTPVWMLALSCGGSGFFECNNSNPPGLVMPLEPMCVTLTNFLNATATADCWTLIVETCMLSLCAGDFASWNRYKSISSSYRSLFAAACGNENTESEEEGRMKLIVRHAIITSLPDHPTGTCTGKRNDATEIEPRDTSRGKGAPHSLQDDQNAWQILTPTLGKHSRSLAHSPHTTSLLPMSTRPPHLFDSQDLSNPDPFSNTPTPPSNSRERRKIHTLRLLLISDALRSYIRGVPQSLLVKPSSTPLLFSHPIPPVPYTALSPVPQPSVKVHCENASMYEASEHMEGSEVMGREDRSSIVPSSYRSSLASGSATIHYQDPPFHPSPMGSPSVSPTPAPQSLASTTVAPGQPLITDSPMIHATRPPMIDTHRSPAPIPSTVHGPSVSTMAPRTLTTPPGTFNPPPSGPFNPNHPPGAFNPTPPGAFHAPPRAMTAPSPHGAPPYYPFPEPAMPSHVHLGRNTDHVAQNPYGSPSTSTLYSPVTAIPTSPAPPYSSGGGGGGGDGEWWSGKGQAPPYHSNSPSGTPVAKEKQQDIWDFPSGVRPSNTTRPSEASYMRLDPDGTEEGRDGGRYMPRKMLLSYHEYRRRLAEEEQRGAGGSGGCPSCCSCCACCSCFCCCGPVLSFTFLILLLAGIAVGLFLVWPRVPTVSFDSAHPLNRPVLTRNNVHGVWNATFTFHSDNYVDWNVHSIDVTALDDATGETVGNGTIEDYTLHRRSSSSDLALTLMMDYTGSSSSDETLRHLTAACPRMNGTSRTSNSTRPIEMNIRYILDLKVGGIANLISPKAQAVSAFTC</sequence>
<dbReference type="OrthoDB" id="20273at2759"/>
<dbReference type="Proteomes" id="UP000267251">
    <property type="component" value="Unassembled WGS sequence"/>
</dbReference>
<keyword evidence="3" id="KW-0732">Signal</keyword>
<name>A0A4P9YA77_9FUNG</name>
<feature type="region of interest" description="Disordered" evidence="1">
    <location>
        <begin position="515"/>
        <end position="560"/>
    </location>
</feature>
<protein>
    <recommendedName>
        <fullName evidence="6">Late embryogenesis abundant protein LEA-2 subgroup domain-containing protein</fullName>
    </recommendedName>
</protein>
<keyword evidence="2" id="KW-1133">Transmembrane helix</keyword>
<dbReference type="AlphaFoldDB" id="A0A4P9YA77"/>
<keyword evidence="2" id="KW-0812">Transmembrane</keyword>
<keyword evidence="2" id="KW-0472">Membrane</keyword>
<evidence type="ECO:0000256" key="1">
    <source>
        <dbReference type="SAM" id="MobiDB-lite"/>
    </source>
</evidence>